<keyword evidence="3 4" id="KW-0472">Membrane</keyword>
<dbReference type="RefSeq" id="XP_024346015.1">
    <property type="nucleotide sequence ID" value="XM_024499575.1"/>
</dbReference>
<dbReference type="AlphaFoldDB" id="W6UMU9"/>
<dbReference type="CTD" id="36346041"/>
<evidence type="ECO:0000313" key="7">
    <source>
        <dbReference type="Proteomes" id="UP000019149"/>
    </source>
</evidence>
<evidence type="ECO:0000256" key="5">
    <source>
        <dbReference type="SAM" id="SignalP"/>
    </source>
</evidence>
<name>W6UMU9_ECHGR</name>
<dbReference type="Proteomes" id="UP000019149">
    <property type="component" value="Unassembled WGS sequence"/>
</dbReference>
<proteinExistence type="predicted"/>
<sequence length="284" mass="30977">MNPVTLLNYFAIIFKGVGASATKVASYFKETGTAVVYHIGQTVEVNSDLLCGLSAMRTEFYCDKFYTAVFHNQTWMNGSESTVGLVLDRQKITEGLPGGLCICFLQVTILPNIVAYIITVFAVLNPKQNNKMRGVTLAYIFAFNLISLPIGLTHFILIKPGLPGGLYICFLQFTILPKIVANTITVFAVLNPKQNNKMRGVTLAYIFAFNPISLLIGQTYSILINPSRKPCGSITSISTNPMRPQCEGAAFVAALIWVQSIVGAEEAYMLGVVEPIIMKLTLAG</sequence>
<keyword evidence="7" id="KW-1185">Reference proteome</keyword>
<dbReference type="EMBL" id="APAU02000209">
    <property type="protein sequence ID" value="EUB54819.1"/>
    <property type="molecule type" value="Genomic_DNA"/>
</dbReference>
<feature type="transmembrane region" description="Helical" evidence="4">
    <location>
        <begin position="96"/>
        <end position="124"/>
    </location>
</feature>
<feature type="chain" id="PRO_5004882246" evidence="5">
    <location>
        <begin position="20"/>
        <end position="284"/>
    </location>
</feature>
<evidence type="ECO:0000256" key="1">
    <source>
        <dbReference type="ARBA" id="ARBA00022692"/>
    </source>
</evidence>
<organism evidence="6 7">
    <name type="scientific">Echinococcus granulosus</name>
    <name type="common">Hydatid tapeworm</name>
    <dbReference type="NCBI Taxonomy" id="6210"/>
    <lineage>
        <taxon>Eukaryota</taxon>
        <taxon>Metazoa</taxon>
        <taxon>Spiralia</taxon>
        <taxon>Lophotrochozoa</taxon>
        <taxon>Platyhelminthes</taxon>
        <taxon>Cestoda</taxon>
        <taxon>Eucestoda</taxon>
        <taxon>Cyclophyllidea</taxon>
        <taxon>Taeniidae</taxon>
        <taxon>Echinococcus</taxon>
        <taxon>Echinococcus granulosus group</taxon>
    </lineage>
</organism>
<evidence type="ECO:0000256" key="2">
    <source>
        <dbReference type="ARBA" id="ARBA00022989"/>
    </source>
</evidence>
<evidence type="ECO:0000313" key="6">
    <source>
        <dbReference type="EMBL" id="EUB54819.1"/>
    </source>
</evidence>
<dbReference type="GO" id="GO:0016020">
    <property type="term" value="C:membrane"/>
    <property type="evidence" value="ECO:0007669"/>
    <property type="project" value="InterPro"/>
</dbReference>
<dbReference type="GeneID" id="36346041"/>
<protein>
    <submittedName>
        <fullName evidence="6">Uncharacterized protein</fullName>
    </submittedName>
</protein>
<reference evidence="6 7" key="1">
    <citation type="journal article" date="2013" name="Nat. Genet.">
        <title>The genome of the hydatid tapeworm Echinococcus granulosus.</title>
        <authorList>
            <person name="Zheng H."/>
            <person name="Zhang W."/>
            <person name="Zhang L."/>
            <person name="Zhang Z."/>
            <person name="Li J."/>
            <person name="Lu G."/>
            <person name="Zhu Y."/>
            <person name="Wang Y."/>
            <person name="Huang Y."/>
            <person name="Liu J."/>
            <person name="Kang H."/>
            <person name="Chen J."/>
            <person name="Wang L."/>
            <person name="Chen A."/>
            <person name="Yu S."/>
            <person name="Gao Z."/>
            <person name="Jin L."/>
            <person name="Gu W."/>
            <person name="Wang Z."/>
            <person name="Zhao L."/>
            <person name="Shi B."/>
            <person name="Wen H."/>
            <person name="Lin R."/>
            <person name="Jones M.K."/>
            <person name="Brejova B."/>
            <person name="Vinar T."/>
            <person name="Zhao G."/>
            <person name="McManus D.P."/>
            <person name="Chen Z."/>
            <person name="Zhou Y."/>
            <person name="Wang S."/>
        </authorList>
    </citation>
    <scope>NUCLEOTIDE SEQUENCE [LARGE SCALE GENOMIC DNA]</scope>
</reference>
<keyword evidence="2 4" id="KW-1133">Transmembrane helix</keyword>
<accession>W6UMU9</accession>
<feature type="transmembrane region" description="Helical" evidence="4">
    <location>
        <begin position="164"/>
        <end position="190"/>
    </location>
</feature>
<dbReference type="GO" id="GO:0015293">
    <property type="term" value="F:symporter activity"/>
    <property type="evidence" value="ECO:0007669"/>
    <property type="project" value="InterPro"/>
</dbReference>
<feature type="transmembrane region" description="Helical" evidence="4">
    <location>
        <begin position="136"/>
        <end position="158"/>
    </location>
</feature>
<dbReference type="STRING" id="6210.W6UMU9"/>
<feature type="signal peptide" evidence="5">
    <location>
        <begin position="1"/>
        <end position="19"/>
    </location>
</feature>
<feature type="transmembrane region" description="Helical" evidence="4">
    <location>
        <begin position="202"/>
        <end position="223"/>
    </location>
</feature>
<dbReference type="KEGG" id="egl:EGR_10326"/>
<dbReference type="Gene3D" id="1.10.3860.10">
    <property type="entry name" value="Sodium:dicarboxylate symporter"/>
    <property type="match status" value="2"/>
</dbReference>
<dbReference type="InterPro" id="IPR036458">
    <property type="entry name" value="Na:dicarbo_symporter_sf"/>
</dbReference>
<evidence type="ECO:0000256" key="4">
    <source>
        <dbReference type="SAM" id="Phobius"/>
    </source>
</evidence>
<keyword evidence="5" id="KW-0732">Signal</keyword>
<gene>
    <name evidence="6" type="ORF">EGR_10326</name>
</gene>
<evidence type="ECO:0000256" key="3">
    <source>
        <dbReference type="ARBA" id="ARBA00023136"/>
    </source>
</evidence>
<comment type="caution">
    <text evidence="6">The sequence shown here is derived from an EMBL/GenBank/DDBJ whole genome shotgun (WGS) entry which is preliminary data.</text>
</comment>
<keyword evidence="1 4" id="KW-0812">Transmembrane</keyword>
<dbReference type="SUPFAM" id="SSF118215">
    <property type="entry name" value="Proton glutamate symport protein"/>
    <property type="match status" value="2"/>
</dbReference>